<dbReference type="Gene3D" id="2.20.110.10">
    <property type="entry name" value="Histone H3 K4-specific methyltransferase SET7/9 N-terminal domain"/>
    <property type="match status" value="1"/>
</dbReference>
<evidence type="ECO:0000256" key="1">
    <source>
        <dbReference type="PROSITE-ProRule" id="PRU00339"/>
    </source>
</evidence>
<dbReference type="PANTHER" id="PTHR46820">
    <property type="entry name" value="HISTONE-LYSINE N-METHYLTRANSFERASE SETD7"/>
    <property type="match status" value="1"/>
</dbReference>
<dbReference type="GO" id="GO:0005694">
    <property type="term" value="C:chromosome"/>
    <property type="evidence" value="ECO:0007669"/>
    <property type="project" value="TreeGrafter"/>
</dbReference>
<dbReference type="Gene3D" id="1.25.40.10">
    <property type="entry name" value="Tetratricopeptide repeat domain"/>
    <property type="match status" value="1"/>
</dbReference>
<dbReference type="PANTHER" id="PTHR46820:SF1">
    <property type="entry name" value="HISTONE-LYSINE N-METHYLTRANSFERASE SETD7"/>
    <property type="match status" value="1"/>
</dbReference>
<dbReference type="Gene3D" id="3.90.930.1">
    <property type="match status" value="4"/>
</dbReference>
<dbReference type="PROSITE" id="PS50005">
    <property type="entry name" value="TPR"/>
    <property type="match status" value="2"/>
</dbReference>
<gene>
    <name evidence="2" type="ORF">FNW21_08730</name>
</gene>
<evidence type="ECO:0000313" key="2">
    <source>
        <dbReference type="EMBL" id="TRX39780.1"/>
    </source>
</evidence>
<dbReference type="SUPFAM" id="SSF48452">
    <property type="entry name" value="TPR-like"/>
    <property type="match status" value="1"/>
</dbReference>
<dbReference type="RefSeq" id="WP_144256356.1">
    <property type="nucleotide sequence ID" value="NZ_VJZT01000007.1"/>
</dbReference>
<name>A0A553E472_9FLAO</name>
<dbReference type="Proteomes" id="UP000316371">
    <property type="component" value="Unassembled WGS sequence"/>
</dbReference>
<reference evidence="2 3" key="1">
    <citation type="submission" date="2019-07" db="EMBL/GenBank/DDBJ databases">
        <title>Novel species of Flavobacterium.</title>
        <authorList>
            <person name="Liu Q."/>
            <person name="Xin Y.-H."/>
        </authorList>
    </citation>
    <scope>NUCLEOTIDE SEQUENCE [LARGE SCALE GENOMIC DNA]</scope>
    <source>
        <strain evidence="2 3">LB1R34</strain>
    </source>
</reference>
<evidence type="ECO:0000313" key="3">
    <source>
        <dbReference type="Proteomes" id="UP000316371"/>
    </source>
</evidence>
<organism evidence="2 3">
    <name type="scientific">Flavobacterium restrictum</name>
    <dbReference type="NCBI Taxonomy" id="2594428"/>
    <lineage>
        <taxon>Bacteria</taxon>
        <taxon>Pseudomonadati</taxon>
        <taxon>Bacteroidota</taxon>
        <taxon>Flavobacteriia</taxon>
        <taxon>Flavobacteriales</taxon>
        <taxon>Flavobacteriaceae</taxon>
        <taxon>Flavobacterium</taxon>
    </lineage>
</organism>
<dbReference type="EMBL" id="VJZT01000007">
    <property type="protein sequence ID" value="TRX39780.1"/>
    <property type="molecule type" value="Genomic_DNA"/>
</dbReference>
<sequence>MKKIHLVLLLSFFIKSYSQTDYTAVYNNDTFINKGVALYDDEKYNEALLEFDKIKTIDPKYLQAQYEKALTLSALAQKEALKALFEKLYQSNKMPEFPTLYTLYGSYLSDEKDYDLAEKIFTEGQKYLSNSSNHLYNLAILYVWKEQPQKAVDLLEKIITNNPNHASSHYLLGIIALENGKITEGTLALMSYLVIAPNGRNAEKAILRLNAKFAQNYLTQNKLVFSKSGDNFEEIETILRNQLPLNPAYKVKSTIDDVVIRQVQAVVEYASEHKIGDGFFETTYIPWVKNLNDNNQFEPFSYYMLSAMEAKLGKQLTAQKKKVTDFNDHYLLKDFWSFYAKRTLNLFGTPEEVIVILKNRNPYLIGKQINGLKEGQYQYLDENGNLSGILNFKNDLLDGVQKYYNPKGNLTEEKSFTNGKLEGTRTAYYENGNVSVIENYKNDALNGNSASYYPNGGKQCEINFTNGERDGILTCLYENGSPKLSMVYAMGKVNGPYVSHNEVGDIKESSVYKNDLNEGDYVEYYDGKIKKATANYSNGKIQGSYKTYFTSSALEKENSYEAGKLKTITNYFPNGVKANESLHNDKEEVETYSYYDTSGNTYFEEKYKSGDLKSGLQYSNKKEQPVAINLTKNTFEMRNFKDNILVTGSFEKGKKSQQWNYFYASGLPKMTEFYVQGKEQGLDTEYYKNGLVSSIKNYTNDTLNGVYEGYENGILDEVYAYENGKQNGPYHSFYADGTLKTEGFFTNNELNYDKITYRQNGTIARKERYINNFQTALTTYTLKEEIENSIDYKNKTGKFNYTFYNGTISQEYEMVNGKLNEKFTVKDQLNTPIITSEYANGMLTNNYKSFSPLGTLYFETTYYCGRINGKYTQNDLVGNLRLTDENTFGEENGKTIRYYQNKVKMSEYNQLNGVLQGELFYYNQKGEAILAIGYTNNAPIYFTRMSKSGLLDDKIIIDNETADITSNYPNGKVALQMQLVKGNYEGKFSIHSGEGKPEFECVYLNNLLHGERIEYYVTGGIYKKENFIKNNFEGPQEYFKPDGKAWLTANYKNDEFHGNTLIYSEGKLILTKKYDSNELVAIIK</sequence>
<accession>A0A553E472</accession>
<proteinExistence type="predicted"/>
<dbReference type="GO" id="GO:0070828">
    <property type="term" value="P:heterochromatin organization"/>
    <property type="evidence" value="ECO:0007669"/>
    <property type="project" value="TreeGrafter"/>
</dbReference>
<comment type="caution">
    <text evidence="2">The sequence shown here is derived from an EMBL/GenBank/DDBJ whole genome shotgun (WGS) entry which is preliminary data.</text>
</comment>
<dbReference type="OrthoDB" id="7342920at2"/>
<feature type="repeat" description="TPR" evidence="1">
    <location>
        <begin position="28"/>
        <end position="61"/>
    </location>
</feature>
<keyword evidence="3" id="KW-1185">Reference proteome</keyword>
<keyword evidence="1" id="KW-0802">TPR repeat</keyword>
<dbReference type="SUPFAM" id="SSF82185">
    <property type="entry name" value="Histone H3 K4-specific methyltransferase SET7/9 N-terminal domain"/>
    <property type="match status" value="6"/>
</dbReference>
<dbReference type="AlphaFoldDB" id="A0A553E472"/>
<feature type="repeat" description="TPR" evidence="1">
    <location>
        <begin position="132"/>
        <end position="165"/>
    </location>
</feature>
<dbReference type="GO" id="GO:0003682">
    <property type="term" value="F:chromatin binding"/>
    <property type="evidence" value="ECO:0007669"/>
    <property type="project" value="TreeGrafter"/>
</dbReference>
<dbReference type="InterPro" id="IPR011990">
    <property type="entry name" value="TPR-like_helical_dom_sf"/>
</dbReference>
<dbReference type="InterPro" id="IPR019734">
    <property type="entry name" value="TPR_rpt"/>
</dbReference>
<dbReference type="SMART" id="SM00028">
    <property type="entry name" value="TPR"/>
    <property type="match status" value="4"/>
</dbReference>
<protein>
    <submittedName>
        <fullName evidence="2">Uncharacterized protein</fullName>
    </submittedName>
</protein>